<reference evidence="3" key="1">
    <citation type="journal article" date="2019" name="Int. J. Syst. Evol. Microbiol.">
        <title>The Global Catalogue of Microorganisms (GCM) 10K type strain sequencing project: providing services to taxonomists for standard genome sequencing and annotation.</title>
        <authorList>
            <consortium name="The Broad Institute Genomics Platform"/>
            <consortium name="The Broad Institute Genome Sequencing Center for Infectious Disease"/>
            <person name="Wu L."/>
            <person name="Ma J."/>
        </authorList>
    </citation>
    <scope>NUCLEOTIDE SEQUENCE [LARGE SCALE GENOMIC DNA]</scope>
    <source>
        <strain evidence="3">JCM 17906</strain>
    </source>
</reference>
<keyword evidence="3" id="KW-1185">Reference proteome</keyword>
<comment type="caution">
    <text evidence="2">The sequence shown here is derived from an EMBL/GenBank/DDBJ whole genome shotgun (WGS) entry which is preliminary data.</text>
</comment>
<protein>
    <recommendedName>
        <fullName evidence="4">Signal transduction histidine kinase</fullName>
    </recommendedName>
</protein>
<name>A0ABP8RUE0_9PSEU</name>
<evidence type="ECO:0000313" key="3">
    <source>
        <dbReference type="Proteomes" id="UP001501598"/>
    </source>
</evidence>
<dbReference type="EMBL" id="BAABGT010000053">
    <property type="protein sequence ID" value="GAA4549737.1"/>
    <property type="molecule type" value="Genomic_DNA"/>
</dbReference>
<accession>A0ABP8RUE0</accession>
<proteinExistence type="predicted"/>
<dbReference type="RefSeq" id="WP_345420143.1">
    <property type="nucleotide sequence ID" value="NZ_BAABGT010000053.1"/>
</dbReference>
<feature type="transmembrane region" description="Helical" evidence="1">
    <location>
        <begin position="46"/>
        <end position="69"/>
    </location>
</feature>
<sequence length="442" mass="46059">MPGGWAVSRWAALGLRGVVAGAAALLVFALLVTVPSTVLSMGLGPIGVLLPFVAAVMCAVVAVPGLPAVDRFVERLTHHRGGTPYSTLAEATARLRSGTPESALPGLAEVLAEGTRAERARIWLAVPDRLVLAAEHPTGPAGPPADVPNLAVLLGDPGTAHAVPVVEGTTLRALLTITKPGPVTPGDQQLMRDVAGGAGLLLRGVAMNTELSERVRRAGELAAELERSRERLAGARDVERRRLVGELSHATTERLAAVRLVLDGARHDLSGPTPDRVHAAEALEGARAQLDALLDRFRAIARGVYPAVLRDQGPAGALEEVAADLDRGVRLGGSPGSRLPWEVESGVYYVAAAAVTRLAADPGPDLLVELSREDGRLGVRVVDPEPRITAAELRRALAGEVERLAALGGLLELTDTDGALVLAASLPERLEPAVEVARETGR</sequence>
<dbReference type="Proteomes" id="UP001501598">
    <property type="component" value="Unassembled WGS sequence"/>
</dbReference>
<evidence type="ECO:0000256" key="1">
    <source>
        <dbReference type="SAM" id="Phobius"/>
    </source>
</evidence>
<keyword evidence="1" id="KW-0472">Membrane</keyword>
<organism evidence="2 3">
    <name type="scientific">Pseudonocardia xishanensis</name>
    <dbReference type="NCBI Taxonomy" id="630995"/>
    <lineage>
        <taxon>Bacteria</taxon>
        <taxon>Bacillati</taxon>
        <taxon>Actinomycetota</taxon>
        <taxon>Actinomycetes</taxon>
        <taxon>Pseudonocardiales</taxon>
        <taxon>Pseudonocardiaceae</taxon>
        <taxon>Pseudonocardia</taxon>
    </lineage>
</organism>
<keyword evidence="1" id="KW-1133">Transmembrane helix</keyword>
<evidence type="ECO:0000313" key="2">
    <source>
        <dbReference type="EMBL" id="GAA4549737.1"/>
    </source>
</evidence>
<feature type="transmembrane region" description="Helical" evidence="1">
    <location>
        <begin position="12"/>
        <end position="34"/>
    </location>
</feature>
<gene>
    <name evidence="2" type="ORF">GCM10023175_38370</name>
</gene>
<keyword evidence="1" id="KW-0812">Transmembrane</keyword>
<evidence type="ECO:0008006" key="4">
    <source>
        <dbReference type="Google" id="ProtNLM"/>
    </source>
</evidence>